<organism evidence="2 3">
    <name type="scientific">Brassica cretica</name>
    <name type="common">Mustard</name>
    <dbReference type="NCBI Taxonomy" id="69181"/>
    <lineage>
        <taxon>Eukaryota</taxon>
        <taxon>Viridiplantae</taxon>
        <taxon>Streptophyta</taxon>
        <taxon>Embryophyta</taxon>
        <taxon>Tracheophyta</taxon>
        <taxon>Spermatophyta</taxon>
        <taxon>Magnoliopsida</taxon>
        <taxon>eudicotyledons</taxon>
        <taxon>Gunneridae</taxon>
        <taxon>Pentapetalae</taxon>
        <taxon>rosids</taxon>
        <taxon>malvids</taxon>
        <taxon>Brassicales</taxon>
        <taxon>Brassicaceae</taxon>
        <taxon>Brassiceae</taxon>
        <taxon>Brassica</taxon>
    </lineage>
</organism>
<evidence type="ECO:0000313" key="3">
    <source>
        <dbReference type="Proteomes" id="UP000712600"/>
    </source>
</evidence>
<dbReference type="Proteomes" id="UP000712600">
    <property type="component" value="Unassembled WGS sequence"/>
</dbReference>
<feature type="compositionally biased region" description="Polar residues" evidence="1">
    <location>
        <begin position="15"/>
        <end position="26"/>
    </location>
</feature>
<accession>A0A8S9SFL0</accession>
<proteinExistence type="predicted"/>
<reference evidence="2" key="1">
    <citation type="submission" date="2019-12" db="EMBL/GenBank/DDBJ databases">
        <title>Genome sequencing and annotation of Brassica cretica.</title>
        <authorList>
            <person name="Studholme D.J."/>
            <person name="Sarris P."/>
        </authorList>
    </citation>
    <scope>NUCLEOTIDE SEQUENCE</scope>
    <source>
        <strain evidence="2">PFS-109/04</strain>
        <tissue evidence="2">Leaf</tissue>
    </source>
</reference>
<dbReference type="EMBL" id="QGKX02000004">
    <property type="protein sequence ID" value="KAF3600532.1"/>
    <property type="molecule type" value="Genomic_DNA"/>
</dbReference>
<name>A0A8S9SFL0_BRACR</name>
<evidence type="ECO:0000256" key="1">
    <source>
        <dbReference type="SAM" id="MobiDB-lite"/>
    </source>
</evidence>
<comment type="caution">
    <text evidence="2">The sequence shown here is derived from an EMBL/GenBank/DDBJ whole genome shotgun (WGS) entry which is preliminary data.</text>
</comment>
<feature type="region of interest" description="Disordered" evidence="1">
    <location>
        <begin position="1"/>
        <end position="28"/>
    </location>
</feature>
<evidence type="ECO:0000313" key="2">
    <source>
        <dbReference type="EMBL" id="KAF3600532.1"/>
    </source>
</evidence>
<protein>
    <submittedName>
        <fullName evidence="2">Uncharacterized protein</fullName>
    </submittedName>
</protein>
<sequence length="78" mass="8646">MASSSTFDAEAQGGENASCSTKTMSHMSKEPYQLSGRARLFKMIAQHNSQRAEDDIKQIATKIPKRREESSSLAFHTP</sequence>
<dbReference type="AlphaFoldDB" id="A0A8S9SFL0"/>
<gene>
    <name evidence="2" type="ORF">F2Q69_00035104</name>
</gene>